<feature type="transmembrane region" description="Helical" evidence="1">
    <location>
        <begin position="49"/>
        <end position="67"/>
    </location>
</feature>
<protein>
    <submittedName>
        <fullName evidence="3">Uncharacterized protein</fullName>
    </submittedName>
</protein>
<dbReference type="EMBL" id="WPHM01000001">
    <property type="protein sequence ID" value="MUZ56376.1"/>
    <property type="molecule type" value="Genomic_DNA"/>
</dbReference>
<accession>A0AAE5AUJ8</accession>
<dbReference type="RefSeq" id="WP_156533503.1">
    <property type="nucleotide sequence ID" value="NZ_JABAEJ010000001.1"/>
</dbReference>
<dbReference type="Proteomes" id="UP000655037">
    <property type="component" value="Unassembled WGS sequence"/>
</dbReference>
<evidence type="ECO:0000256" key="1">
    <source>
        <dbReference type="SAM" id="Phobius"/>
    </source>
</evidence>
<proteinExistence type="predicted"/>
<sequence length="165" mass="18986">MASLLNSRVNLLLRFFALCAFVLSVYYPQGYYATCHLTTDISWFQEKSFLFYGVLLYLLTSFVSAVLKYEKWLLIPDLCFLMALLYYFLFDFVTGSILHGGANLILDYFFSSLSNILTQDVACGRDVGLHYENGYLFYIAFIISFSLSALLGLVLVLKRPREHQQ</sequence>
<dbReference type="AlphaFoldDB" id="A0AAE5AUJ8"/>
<keyword evidence="1" id="KW-1133">Transmembrane helix</keyword>
<evidence type="ECO:0000313" key="2">
    <source>
        <dbReference type="EMBL" id="MBF2715548.1"/>
    </source>
</evidence>
<name>A0AAE5AUJ8_AGRVI</name>
<evidence type="ECO:0000313" key="4">
    <source>
        <dbReference type="Proteomes" id="UP000436692"/>
    </source>
</evidence>
<dbReference type="Proteomes" id="UP000436692">
    <property type="component" value="Unassembled WGS sequence"/>
</dbReference>
<feature type="transmembrane region" description="Helical" evidence="1">
    <location>
        <begin position="12"/>
        <end position="29"/>
    </location>
</feature>
<keyword evidence="1" id="KW-0472">Membrane</keyword>
<organism evidence="3 4">
    <name type="scientific">Agrobacterium vitis</name>
    <name type="common">Rhizobium vitis</name>
    <dbReference type="NCBI Taxonomy" id="373"/>
    <lineage>
        <taxon>Bacteria</taxon>
        <taxon>Pseudomonadati</taxon>
        <taxon>Pseudomonadota</taxon>
        <taxon>Alphaproteobacteria</taxon>
        <taxon>Hyphomicrobiales</taxon>
        <taxon>Rhizobiaceae</taxon>
        <taxon>Rhizobium/Agrobacterium group</taxon>
        <taxon>Agrobacterium</taxon>
    </lineage>
</organism>
<evidence type="ECO:0000313" key="3">
    <source>
        <dbReference type="EMBL" id="MUZ56376.1"/>
    </source>
</evidence>
<feature type="transmembrane region" description="Helical" evidence="1">
    <location>
        <begin position="135"/>
        <end position="157"/>
    </location>
</feature>
<feature type="transmembrane region" description="Helical" evidence="1">
    <location>
        <begin position="79"/>
        <end position="102"/>
    </location>
</feature>
<keyword evidence="1" id="KW-0812">Transmembrane</keyword>
<reference evidence="2" key="2">
    <citation type="submission" date="2020-11" db="EMBL/GenBank/DDBJ databases">
        <title>Agrobacterium vitis strain K377 genome.</title>
        <authorList>
            <person name="Xi H."/>
        </authorList>
    </citation>
    <scope>NUCLEOTIDE SEQUENCE</scope>
    <source>
        <strain evidence="2">K377</strain>
    </source>
</reference>
<reference evidence="3 4" key="1">
    <citation type="submission" date="2019-12" db="EMBL/GenBank/DDBJ databases">
        <title>Whole-genome sequencing of Allorhizobium vitis.</title>
        <authorList>
            <person name="Gan H.M."/>
            <person name="Szegedi E."/>
            <person name="Burr T."/>
            <person name="Savka M.A."/>
        </authorList>
    </citation>
    <scope>NUCLEOTIDE SEQUENCE [LARGE SCALE GENOMIC DNA]</scope>
    <source>
        <strain evidence="3 4">CG989</strain>
    </source>
</reference>
<gene>
    <name evidence="3" type="ORF">GOZ95_02745</name>
    <name evidence="2" type="ORF">IEI95_015115</name>
</gene>
<comment type="caution">
    <text evidence="3">The sequence shown here is derived from an EMBL/GenBank/DDBJ whole genome shotgun (WGS) entry which is preliminary data.</text>
</comment>
<dbReference type="EMBL" id="JACXXJ020000005">
    <property type="protein sequence ID" value="MBF2715548.1"/>
    <property type="molecule type" value="Genomic_DNA"/>
</dbReference>